<proteinExistence type="predicted"/>
<evidence type="ECO:0000313" key="1">
    <source>
        <dbReference type="EMBL" id="MBC9933861.1"/>
    </source>
</evidence>
<comment type="caution">
    <text evidence="1">The sequence shown here is derived from an EMBL/GenBank/DDBJ whole genome shotgun (WGS) entry which is preliminary data.</text>
</comment>
<name>A0ABR7TTR5_9BACT</name>
<dbReference type="Proteomes" id="UP000659124">
    <property type="component" value="Unassembled WGS sequence"/>
</dbReference>
<dbReference type="RefSeq" id="WP_188090974.1">
    <property type="nucleotide sequence ID" value="NZ_JACVFC010000004.1"/>
</dbReference>
<dbReference type="InterPro" id="IPR009097">
    <property type="entry name" value="Cyclic_Pdiesterase"/>
</dbReference>
<accession>A0ABR7TTR5</accession>
<keyword evidence="2" id="KW-1185">Reference proteome</keyword>
<reference evidence="1 2" key="1">
    <citation type="submission" date="2020-09" db="EMBL/GenBank/DDBJ databases">
        <title>Genome sequences of type strains of Chitinophaga qingshengii and Chitinophaga varians.</title>
        <authorList>
            <person name="Kittiwongwattana C."/>
        </authorList>
    </citation>
    <scope>NUCLEOTIDE SEQUENCE [LARGE SCALE GENOMIC DNA]</scope>
    <source>
        <strain evidence="1 2">JCM 30026</strain>
    </source>
</reference>
<dbReference type="SUPFAM" id="SSF55144">
    <property type="entry name" value="LigT-like"/>
    <property type="match status" value="1"/>
</dbReference>
<protein>
    <submittedName>
        <fullName evidence="1">2'-5' RNA ligase family protein</fullName>
    </submittedName>
</protein>
<dbReference type="Gene3D" id="3.90.1140.10">
    <property type="entry name" value="Cyclic phosphodiesterase"/>
    <property type="match status" value="1"/>
</dbReference>
<dbReference type="EMBL" id="JACVFC010000004">
    <property type="protein sequence ID" value="MBC9933861.1"/>
    <property type="molecule type" value="Genomic_DNA"/>
</dbReference>
<keyword evidence="1" id="KW-0436">Ligase</keyword>
<dbReference type="Pfam" id="PF13563">
    <property type="entry name" value="2_5_RNA_ligase2"/>
    <property type="match status" value="1"/>
</dbReference>
<evidence type="ECO:0000313" key="2">
    <source>
        <dbReference type="Proteomes" id="UP000659124"/>
    </source>
</evidence>
<organism evidence="1 2">
    <name type="scientific">Chitinophaga qingshengii</name>
    <dbReference type="NCBI Taxonomy" id="1569794"/>
    <lineage>
        <taxon>Bacteria</taxon>
        <taxon>Pseudomonadati</taxon>
        <taxon>Bacteroidota</taxon>
        <taxon>Chitinophagia</taxon>
        <taxon>Chitinophagales</taxon>
        <taxon>Chitinophagaceae</taxon>
        <taxon>Chitinophaga</taxon>
    </lineage>
</organism>
<dbReference type="GO" id="GO:0016874">
    <property type="term" value="F:ligase activity"/>
    <property type="evidence" value="ECO:0007669"/>
    <property type="project" value="UniProtKB-KW"/>
</dbReference>
<sequence>MPRVNYAQLSLFRSYEYFLLLSPEPFIIRKVAAMKSRLAAMISLPSYNLHSLAHISLMKFLMEEEDQRILRWVTQAVENIPAFRIQLNGAGIFHHGATATLMLQPANPDTIMHLHGAISKPFKQQRNIRPHITIARNIPVAELSKVDLHDFDCHDSFCCNKVTVLKKAVEASRYEILQEIPLPGYSRKN</sequence>
<gene>
    <name evidence="1" type="ORF">ICL07_25950</name>
</gene>